<dbReference type="PROSITE" id="PS52016">
    <property type="entry name" value="TONB_DEPENDENT_REC_3"/>
    <property type="match status" value="1"/>
</dbReference>
<proteinExistence type="inferred from homology"/>
<dbReference type="InterPro" id="IPR008969">
    <property type="entry name" value="CarboxyPept-like_regulatory"/>
</dbReference>
<dbReference type="EMBL" id="SJSA01000001">
    <property type="protein sequence ID" value="TGG39725.1"/>
    <property type="molecule type" value="Genomic_DNA"/>
</dbReference>
<comment type="caution">
    <text evidence="10">The sequence shown here is derived from an EMBL/GenBank/DDBJ whole genome shotgun (WGS) entry which is preliminary data.</text>
</comment>
<evidence type="ECO:0000313" key="11">
    <source>
        <dbReference type="Proteomes" id="UP000297635"/>
    </source>
</evidence>
<keyword evidence="11" id="KW-1185">Reference proteome</keyword>
<evidence type="ECO:0000313" key="10">
    <source>
        <dbReference type="EMBL" id="TGG39725.1"/>
    </source>
</evidence>
<keyword evidence="8" id="KW-0732">Signal</keyword>
<dbReference type="InterPro" id="IPR023996">
    <property type="entry name" value="TonB-dep_OMP_SusC/RagA"/>
</dbReference>
<evidence type="ECO:0000256" key="2">
    <source>
        <dbReference type="ARBA" id="ARBA00022448"/>
    </source>
</evidence>
<dbReference type="NCBIfam" id="TIGR04056">
    <property type="entry name" value="OMP_RagA_SusC"/>
    <property type="match status" value="1"/>
</dbReference>
<evidence type="ECO:0000256" key="3">
    <source>
        <dbReference type="ARBA" id="ARBA00022452"/>
    </source>
</evidence>
<dbReference type="SUPFAM" id="SSF49464">
    <property type="entry name" value="Carboxypeptidase regulatory domain-like"/>
    <property type="match status" value="1"/>
</dbReference>
<feature type="chain" id="PRO_5021436271" evidence="8">
    <location>
        <begin position="24"/>
        <end position="1104"/>
    </location>
</feature>
<feature type="domain" description="TonB-dependent receptor plug" evidence="9">
    <location>
        <begin position="123"/>
        <end position="251"/>
    </location>
</feature>
<comment type="subcellular location">
    <subcellularLocation>
        <location evidence="1 7">Cell outer membrane</location>
        <topology evidence="1 7">Multi-pass membrane protein</topology>
    </subcellularLocation>
</comment>
<keyword evidence="6 7" id="KW-0998">Cell outer membrane</keyword>
<gene>
    <name evidence="10" type="ORF">EZ315_03025</name>
</gene>
<evidence type="ECO:0000259" key="9">
    <source>
        <dbReference type="Pfam" id="PF07715"/>
    </source>
</evidence>
<evidence type="ECO:0000256" key="6">
    <source>
        <dbReference type="ARBA" id="ARBA00023237"/>
    </source>
</evidence>
<dbReference type="Pfam" id="PF13715">
    <property type="entry name" value="CarbopepD_reg_2"/>
    <property type="match status" value="1"/>
</dbReference>
<keyword evidence="5 7" id="KW-0472">Membrane</keyword>
<name>A0A4Z0V7E9_9BACT</name>
<dbReference type="InterPro" id="IPR012910">
    <property type="entry name" value="Plug_dom"/>
</dbReference>
<dbReference type="Pfam" id="PF07715">
    <property type="entry name" value="Plug"/>
    <property type="match status" value="1"/>
</dbReference>
<evidence type="ECO:0000256" key="4">
    <source>
        <dbReference type="ARBA" id="ARBA00022692"/>
    </source>
</evidence>
<evidence type="ECO:0000256" key="8">
    <source>
        <dbReference type="SAM" id="SignalP"/>
    </source>
</evidence>
<keyword evidence="2 7" id="KW-0813">Transport</keyword>
<dbReference type="AlphaFoldDB" id="A0A4Z0V7E9"/>
<organism evidence="10 11">
    <name type="scientific">Duncaniella freteri</name>
    <dbReference type="NCBI Taxonomy" id="2530391"/>
    <lineage>
        <taxon>Bacteria</taxon>
        <taxon>Pseudomonadati</taxon>
        <taxon>Bacteroidota</taxon>
        <taxon>Bacteroidia</taxon>
        <taxon>Bacteroidales</taxon>
        <taxon>Muribaculaceae</taxon>
        <taxon>Duncaniella</taxon>
    </lineage>
</organism>
<dbReference type="Proteomes" id="UP000297635">
    <property type="component" value="Unassembled WGS sequence"/>
</dbReference>
<dbReference type="InterPro" id="IPR039426">
    <property type="entry name" value="TonB-dep_rcpt-like"/>
</dbReference>
<comment type="similarity">
    <text evidence="7">Belongs to the TonB-dependent receptor family.</text>
</comment>
<dbReference type="InterPro" id="IPR037066">
    <property type="entry name" value="Plug_dom_sf"/>
</dbReference>
<feature type="signal peptide" evidence="8">
    <location>
        <begin position="1"/>
        <end position="23"/>
    </location>
</feature>
<keyword evidence="4 7" id="KW-0812">Transmembrane</keyword>
<dbReference type="Gene3D" id="2.40.170.20">
    <property type="entry name" value="TonB-dependent receptor, beta-barrel domain"/>
    <property type="match status" value="1"/>
</dbReference>
<dbReference type="GO" id="GO:0009279">
    <property type="term" value="C:cell outer membrane"/>
    <property type="evidence" value="ECO:0007669"/>
    <property type="project" value="UniProtKB-SubCell"/>
</dbReference>
<evidence type="ECO:0000256" key="5">
    <source>
        <dbReference type="ARBA" id="ARBA00023136"/>
    </source>
</evidence>
<dbReference type="SUPFAM" id="SSF56935">
    <property type="entry name" value="Porins"/>
    <property type="match status" value="1"/>
</dbReference>
<reference evidence="10 11" key="1">
    <citation type="submission" date="2019-02" db="EMBL/GenBank/DDBJ databases">
        <title>Isolation and identification of novel species under the genus Muribaculum.</title>
        <authorList>
            <person name="Miyake S."/>
            <person name="Ding Y."/>
            <person name="Low A."/>
            <person name="Soh M."/>
            <person name="Seedorf H."/>
        </authorList>
    </citation>
    <scope>NUCLEOTIDE SEQUENCE [LARGE SCALE GENOMIC DNA]</scope>
    <source>
        <strain evidence="10 11">TLL-A3</strain>
    </source>
</reference>
<evidence type="ECO:0000256" key="1">
    <source>
        <dbReference type="ARBA" id="ARBA00004571"/>
    </source>
</evidence>
<dbReference type="Gene3D" id="2.170.130.10">
    <property type="entry name" value="TonB-dependent receptor, plug domain"/>
    <property type="match status" value="1"/>
</dbReference>
<dbReference type="InterPro" id="IPR036942">
    <property type="entry name" value="Beta-barrel_TonB_sf"/>
</dbReference>
<keyword evidence="3 7" id="KW-1134">Transmembrane beta strand</keyword>
<accession>A0A4Z0V7E9</accession>
<dbReference type="NCBIfam" id="TIGR04057">
    <property type="entry name" value="SusC_RagA_signa"/>
    <property type="match status" value="1"/>
</dbReference>
<sequence length="1104" mass="122184">MKHYSPVRAILLICFCMIGITLAAQQPSPDSMVEIDVTVVDSENQPLPGATVQISGKKQGVISDMDGRVKLWVDRGARVEFRYVGLKTVSVKVNKPLKGDILLEDDSSQLDQVVVTGYQRTTKRRTTGSVATLSAEDLKGSPTANLDMLMQGKVAGMDVKALSGRPGESAKVRIRGTNTITGNADPLWVVDGVPLQKDIPAISSSQVKAGDFNDIFTNGISGINPNDIESITVLKDASAAAIYGSRAAGGVIVITTKRGKEGKLNVNYSANVSIVTKPPHDANLMNSTEKLAWEQELWDEFSADRMANGLRYPVIGAVGQIRSGYGQYAGWTKEQQDAEISRLGEQSTDWYEELFQNSVSNSHYLSLSGGSDKTSYYVSLGYAKNNGLVKKTDYERYNINSKLDLKPSRRLKIGIQLDLSMQESNGASLNVDPFKYAYFANPYERTFNADGSYAADNTYHTFRRVNGATAMSEPENGFNIIRELNETSSQSKNLSAQAIATLSYNILDNLSFEGLASYSYTDNHTDNINGSGTYAAWLDRPFDPSFTSKRTYGSITQTSAYNTSYNLRGHFHYSNTFADDHYVSALAGAEIRGAYAKSIFEKRYGYDPVTGNSAFPVYPEGSDVDYSTLLAYAKIIDGLSGQSREKTTFASFYLSLDYVLKNRYILSVTGRTDGSNNFGSDEQFNPTGSVGLSWNVDQESFFQSLKPVFSTLSVRTALGYTGNINKSVYPQLVMDYSNYFRNTGDTFLRIGDIRNAPNPRLRWEKTRDMKVSVDMGFLNDRIRLQGELYDRRTRDAVSSVPVVYTTGFSSQTFNTSELLNQGAELTVSATAFSNRDWRVTLSANLAWNRNKLLKYTPTVVSMFNENYEGYPLGSIISGRVKGIDPKHGIYIYEVRPDVEMTTDTDRRKSNNYAFYLGTSSAPTNGGYSVSVGYKRLTLSMGGSFSWGGKILNNVNCPISYASLDRGSAIESVPTQENDLYTNYLNVTKDRVNRWTPDNPIVNAYPRIIDAYGDRLGLDDYMVTSDNITRASMMEDVSYFKLGSILLSYSMDYTWLKRAFINSIVLSAGVSNVFTITDYDGIDPETPGAVYPQPRTYSMGLSVNF</sequence>
<protein>
    <submittedName>
        <fullName evidence="10">SusC/RagA family TonB-linked outer membrane protein</fullName>
    </submittedName>
</protein>
<evidence type="ECO:0000256" key="7">
    <source>
        <dbReference type="PROSITE-ProRule" id="PRU01360"/>
    </source>
</evidence>
<dbReference type="InterPro" id="IPR023997">
    <property type="entry name" value="TonB-dep_OMP_SusC/RagA_CS"/>
</dbReference>